<feature type="compositionally biased region" description="Acidic residues" evidence="1">
    <location>
        <begin position="98"/>
        <end position="113"/>
    </location>
</feature>
<feature type="compositionally biased region" description="Polar residues" evidence="1">
    <location>
        <begin position="21"/>
        <end position="33"/>
    </location>
</feature>
<feature type="region of interest" description="Disordered" evidence="1">
    <location>
        <begin position="1"/>
        <end position="121"/>
    </location>
</feature>
<dbReference type="HOGENOM" id="CLU_2038119_0_0_1"/>
<gene>
    <name evidence="2" type="ORF">FOMPIDRAFT_117977</name>
</gene>
<evidence type="ECO:0000313" key="2">
    <source>
        <dbReference type="EMBL" id="EPS96712.1"/>
    </source>
</evidence>
<reference evidence="2 3" key="1">
    <citation type="journal article" date="2012" name="Science">
        <title>The Paleozoic origin of enzymatic lignin decomposition reconstructed from 31 fungal genomes.</title>
        <authorList>
            <person name="Floudas D."/>
            <person name="Binder M."/>
            <person name="Riley R."/>
            <person name="Barry K."/>
            <person name="Blanchette R.A."/>
            <person name="Henrissat B."/>
            <person name="Martinez A.T."/>
            <person name="Otillar R."/>
            <person name="Spatafora J.W."/>
            <person name="Yadav J.S."/>
            <person name="Aerts A."/>
            <person name="Benoit I."/>
            <person name="Boyd A."/>
            <person name="Carlson A."/>
            <person name="Copeland A."/>
            <person name="Coutinho P.M."/>
            <person name="de Vries R.P."/>
            <person name="Ferreira P."/>
            <person name="Findley K."/>
            <person name="Foster B."/>
            <person name="Gaskell J."/>
            <person name="Glotzer D."/>
            <person name="Gorecki P."/>
            <person name="Heitman J."/>
            <person name="Hesse C."/>
            <person name="Hori C."/>
            <person name="Igarashi K."/>
            <person name="Jurgens J.A."/>
            <person name="Kallen N."/>
            <person name="Kersten P."/>
            <person name="Kohler A."/>
            <person name="Kuees U."/>
            <person name="Kumar T.K.A."/>
            <person name="Kuo A."/>
            <person name="LaButti K."/>
            <person name="Larrondo L.F."/>
            <person name="Lindquist E."/>
            <person name="Ling A."/>
            <person name="Lombard V."/>
            <person name="Lucas S."/>
            <person name="Lundell T."/>
            <person name="Martin R."/>
            <person name="McLaughlin D.J."/>
            <person name="Morgenstern I."/>
            <person name="Morin E."/>
            <person name="Murat C."/>
            <person name="Nagy L.G."/>
            <person name="Nolan M."/>
            <person name="Ohm R.A."/>
            <person name="Patyshakuliyeva A."/>
            <person name="Rokas A."/>
            <person name="Ruiz-Duenas F.J."/>
            <person name="Sabat G."/>
            <person name="Salamov A."/>
            <person name="Samejima M."/>
            <person name="Schmutz J."/>
            <person name="Slot J.C."/>
            <person name="St John F."/>
            <person name="Stenlid J."/>
            <person name="Sun H."/>
            <person name="Sun S."/>
            <person name="Syed K."/>
            <person name="Tsang A."/>
            <person name="Wiebenga A."/>
            <person name="Young D."/>
            <person name="Pisabarro A."/>
            <person name="Eastwood D.C."/>
            <person name="Martin F."/>
            <person name="Cullen D."/>
            <person name="Grigoriev I.V."/>
            <person name="Hibbett D.S."/>
        </authorList>
    </citation>
    <scope>NUCLEOTIDE SEQUENCE</scope>
    <source>
        <strain evidence="3">FP-58527</strain>
    </source>
</reference>
<dbReference type="AlphaFoldDB" id="S8DVS9"/>
<sequence length="121" mass="13608">MSDKDTTSVKAAKPLEGSLGAQKTRTNNPSVATHNAFLKKAQGSGHHAKKGEQRDLSWMEKDSHMLRKRKQLSKGMEEEDEQDNHAPPKQKKNKQGPEVEEDTMEPESEDDDMPSQCHANR</sequence>
<feature type="compositionally biased region" description="Basic and acidic residues" evidence="1">
    <location>
        <begin position="50"/>
        <end position="65"/>
    </location>
</feature>
<evidence type="ECO:0000313" key="3">
    <source>
        <dbReference type="Proteomes" id="UP000015241"/>
    </source>
</evidence>
<dbReference type="Proteomes" id="UP000015241">
    <property type="component" value="Unassembled WGS sequence"/>
</dbReference>
<dbReference type="EMBL" id="KE504185">
    <property type="protein sequence ID" value="EPS96712.1"/>
    <property type="molecule type" value="Genomic_DNA"/>
</dbReference>
<protein>
    <submittedName>
        <fullName evidence="2">Uncharacterized protein</fullName>
    </submittedName>
</protein>
<keyword evidence="3" id="KW-1185">Reference proteome</keyword>
<accession>S8DVS9</accession>
<name>S8DVS9_FOMSC</name>
<dbReference type="InParanoid" id="S8DVS9"/>
<organism evidence="2 3">
    <name type="scientific">Fomitopsis schrenkii</name>
    <name type="common">Brown rot fungus</name>
    <dbReference type="NCBI Taxonomy" id="2126942"/>
    <lineage>
        <taxon>Eukaryota</taxon>
        <taxon>Fungi</taxon>
        <taxon>Dikarya</taxon>
        <taxon>Basidiomycota</taxon>
        <taxon>Agaricomycotina</taxon>
        <taxon>Agaricomycetes</taxon>
        <taxon>Polyporales</taxon>
        <taxon>Fomitopsis</taxon>
    </lineage>
</organism>
<evidence type="ECO:0000256" key="1">
    <source>
        <dbReference type="SAM" id="MobiDB-lite"/>
    </source>
</evidence>
<proteinExistence type="predicted"/>